<keyword evidence="3" id="KW-1185">Reference proteome</keyword>
<evidence type="ECO:0000256" key="1">
    <source>
        <dbReference type="SAM" id="MobiDB-lite"/>
    </source>
</evidence>
<feature type="region of interest" description="Disordered" evidence="1">
    <location>
        <begin position="1"/>
        <end position="128"/>
    </location>
</feature>
<reference evidence="2" key="1">
    <citation type="journal article" date="2020" name="Nat. Commun.">
        <title>Large-scale genome sequencing of mycorrhizal fungi provides insights into the early evolution of symbiotic traits.</title>
        <authorList>
            <person name="Miyauchi S."/>
            <person name="Kiss E."/>
            <person name="Kuo A."/>
            <person name="Drula E."/>
            <person name="Kohler A."/>
            <person name="Sanchez-Garcia M."/>
            <person name="Morin E."/>
            <person name="Andreopoulos B."/>
            <person name="Barry K.W."/>
            <person name="Bonito G."/>
            <person name="Buee M."/>
            <person name="Carver A."/>
            <person name="Chen C."/>
            <person name="Cichocki N."/>
            <person name="Clum A."/>
            <person name="Culley D."/>
            <person name="Crous P.W."/>
            <person name="Fauchery L."/>
            <person name="Girlanda M."/>
            <person name="Hayes R.D."/>
            <person name="Keri Z."/>
            <person name="LaButti K."/>
            <person name="Lipzen A."/>
            <person name="Lombard V."/>
            <person name="Magnuson J."/>
            <person name="Maillard F."/>
            <person name="Murat C."/>
            <person name="Nolan M."/>
            <person name="Ohm R.A."/>
            <person name="Pangilinan J."/>
            <person name="Pereira M.F."/>
            <person name="Perotto S."/>
            <person name="Peter M."/>
            <person name="Pfister S."/>
            <person name="Riley R."/>
            <person name="Sitrit Y."/>
            <person name="Stielow J.B."/>
            <person name="Szollosi G."/>
            <person name="Zifcakova L."/>
            <person name="Stursova M."/>
            <person name="Spatafora J.W."/>
            <person name="Tedersoo L."/>
            <person name="Vaario L.M."/>
            <person name="Yamada A."/>
            <person name="Yan M."/>
            <person name="Wang P."/>
            <person name="Xu J."/>
            <person name="Bruns T."/>
            <person name="Baldrian P."/>
            <person name="Vilgalys R."/>
            <person name="Dunand C."/>
            <person name="Henrissat B."/>
            <person name="Grigoriev I.V."/>
            <person name="Hibbett D."/>
            <person name="Nagy L.G."/>
            <person name="Martin F.M."/>
        </authorList>
    </citation>
    <scope>NUCLEOTIDE SEQUENCE</scope>
    <source>
        <strain evidence="2">UP504</strain>
    </source>
</reference>
<feature type="compositionally biased region" description="Low complexity" evidence="1">
    <location>
        <begin position="44"/>
        <end position="54"/>
    </location>
</feature>
<comment type="caution">
    <text evidence="2">The sequence shown here is derived from an EMBL/GenBank/DDBJ whole genome shotgun (WGS) entry which is preliminary data.</text>
</comment>
<dbReference type="Proteomes" id="UP000886523">
    <property type="component" value="Unassembled WGS sequence"/>
</dbReference>
<feature type="region of interest" description="Disordered" evidence="1">
    <location>
        <begin position="151"/>
        <end position="171"/>
    </location>
</feature>
<sequence>MYSEVEQREHEASQSHQSAPTVSSAPPPPPPPPPPPTPTPHHPPAASGSAQHAPTASTTGPASLPPRPPAPAPGLPDVNAPCPVAPVQHPPPALDSSYHRSAARPPEPRPVPMSREPPRAPQGMLIPLRGHWEPPRVQEWRHDSLAPLWDNRSQRDRDRATEQAGSSRGLSESLSTSSWKAILSVSMETYSVEDTTMSTMLSVPTTTLPVMDSAKTMALPISTKTIPVARSSWAAITAKSRAFSSLFASPTQLGAGVSFDSLSGRTIV</sequence>
<evidence type="ECO:0000313" key="3">
    <source>
        <dbReference type="Proteomes" id="UP000886523"/>
    </source>
</evidence>
<evidence type="ECO:0000313" key="2">
    <source>
        <dbReference type="EMBL" id="KAF9511878.1"/>
    </source>
</evidence>
<dbReference type="EMBL" id="MU128994">
    <property type="protein sequence ID" value="KAF9511878.1"/>
    <property type="molecule type" value="Genomic_DNA"/>
</dbReference>
<dbReference type="AlphaFoldDB" id="A0A9P6ATV3"/>
<feature type="compositionally biased region" description="Pro residues" evidence="1">
    <location>
        <begin position="25"/>
        <end position="43"/>
    </location>
</feature>
<feature type="compositionally biased region" description="Pro residues" evidence="1">
    <location>
        <begin position="63"/>
        <end position="74"/>
    </location>
</feature>
<gene>
    <name evidence="2" type="ORF">BS47DRAFT_1394713</name>
</gene>
<organism evidence="2 3">
    <name type="scientific">Hydnum rufescens UP504</name>
    <dbReference type="NCBI Taxonomy" id="1448309"/>
    <lineage>
        <taxon>Eukaryota</taxon>
        <taxon>Fungi</taxon>
        <taxon>Dikarya</taxon>
        <taxon>Basidiomycota</taxon>
        <taxon>Agaricomycotina</taxon>
        <taxon>Agaricomycetes</taxon>
        <taxon>Cantharellales</taxon>
        <taxon>Hydnaceae</taxon>
        <taxon>Hydnum</taxon>
    </lineage>
</organism>
<accession>A0A9P6ATV3</accession>
<name>A0A9P6ATV3_9AGAM</name>
<protein>
    <submittedName>
        <fullName evidence="2">Uncharacterized protein</fullName>
    </submittedName>
</protein>
<feature type="compositionally biased region" description="Basic and acidic residues" evidence="1">
    <location>
        <begin position="1"/>
        <end position="13"/>
    </location>
</feature>
<proteinExistence type="predicted"/>
<feature type="compositionally biased region" description="Basic and acidic residues" evidence="1">
    <location>
        <begin position="152"/>
        <end position="161"/>
    </location>
</feature>